<gene>
    <name evidence="2" type="ORF">Prum_022320</name>
</gene>
<evidence type="ECO:0000256" key="1">
    <source>
        <dbReference type="SAM" id="MobiDB-lite"/>
    </source>
</evidence>
<evidence type="ECO:0000313" key="3">
    <source>
        <dbReference type="Proteomes" id="UP000482960"/>
    </source>
</evidence>
<keyword evidence="3" id="KW-1185">Reference proteome</keyword>
<feature type="region of interest" description="Disordered" evidence="1">
    <location>
        <begin position="1"/>
        <end position="34"/>
    </location>
</feature>
<reference evidence="2 3" key="2">
    <citation type="submission" date="2020-03" db="EMBL/GenBank/DDBJ databases">
        <authorList>
            <person name="Ichikawa N."/>
            <person name="Kimura A."/>
            <person name="Kitahashi Y."/>
            <person name="Uohara A."/>
        </authorList>
    </citation>
    <scope>NUCLEOTIDE SEQUENCE [LARGE SCALE GENOMIC DNA]</scope>
    <source>
        <strain evidence="2 3">NBRC 108638</strain>
    </source>
</reference>
<dbReference type="Proteomes" id="UP000482960">
    <property type="component" value="Unassembled WGS sequence"/>
</dbReference>
<evidence type="ECO:0000313" key="2">
    <source>
        <dbReference type="EMBL" id="GFJ88590.1"/>
    </source>
</evidence>
<protein>
    <recommendedName>
        <fullName evidence="4">Transposase zinc-binding domain-containing protein</fullName>
    </recommendedName>
</protein>
<organism evidence="2 3">
    <name type="scientific">Phytohabitans rumicis</name>
    <dbReference type="NCBI Taxonomy" id="1076125"/>
    <lineage>
        <taxon>Bacteria</taxon>
        <taxon>Bacillati</taxon>
        <taxon>Actinomycetota</taxon>
        <taxon>Actinomycetes</taxon>
        <taxon>Micromonosporales</taxon>
        <taxon>Micromonosporaceae</taxon>
    </lineage>
</organism>
<name>A0A6V8KZ00_9ACTN</name>
<dbReference type="EMBL" id="BLPG01000001">
    <property type="protein sequence ID" value="GFJ88590.1"/>
    <property type="molecule type" value="Genomic_DNA"/>
</dbReference>
<evidence type="ECO:0008006" key="4">
    <source>
        <dbReference type="Google" id="ProtNLM"/>
    </source>
</evidence>
<accession>A0A6V8KZ00</accession>
<reference evidence="2 3" key="1">
    <citation type="submission" date="2020-03" db="EMBL/GenBank/DDBJ databases">
        <title>Whole genome shotgun sequence of Phytohabitans rumicis NBRC 108638.</title>
        <authorList>
            <person name="Komaki H."/>
            <person name="Tamura T."/>
        </authorList>
    </citation>
    <scope>NUCLEOTIDE SEQUENCE [LARGE SCALE GENOMIC DNA]</scope>
    <source>
        <strain evidence="2 3">NBRC 108638</strain>
    </source>
</reference>
<comment type="caution">
    <text evidence="2">The sequence shown here is derived from an EMBL/GenBank/DDBJ whole genome shotgun (WGS) entry which is preliminary data.</text>
</comment>
<proteinExistence type="predicted"/>
<feature type="compositionally biased region" description="Basic and acidic residues" evidence="1">
    <location>
        <begin position="7"/>
        <end position="27"/>
    </location>
</feature>
<dbReference type="AlphaFoldDB" id="A0A6V8KZ00"/>
<sequence length="99" mass="10961">MQRGHRPAQDRVGHHRIVEERQPDRASRPVGEQVADQVRGMCTIRYVKPRSSAACPSCGSSGLKAITMPALLVCAPPRHRKDCAPASVTPKEYVSWLCR</sequence>